<evidence type="ECO:0000256" key="1">
    <source>
        <dbReference type="ARBA" id="ARBA00022737"/>
    </source>
</evidence>
<keyword evidence="1" id="KW-0677">Repeat</keyword>
<reference evidence="5" key="1">
    <citation type="submission" date="2019-10" db="EMBL/GenBank/DDBJ databases">
        <title>Conservation and host-specific expression of non-tandemly repeated heterogenous ribosome RNA gene in arbuscular mycorrhizal fungi.</title>
        <authorList>
            <person name="Maeda T."/>
            <person name="Kobayashi Y."/>
            <person name="Nakagawa T."/>
            <person name="Ezawa T."/>
            <person name="Yamaguchi K."/>
            <person name="Bino T."/>
            <person name="Nishimoto Y."/>
            <person name="Shigenobu S."/>
            <person name="Kawaguchi M."/>
        </authorList>
    </citation>
    <scope>NUCLEOTIDE SEQUENCE</scope>
    <source>
        <strain evidence="5">HR1</strain>
    </source>
</reference>
<dbReference type="AlphaFoldDB" id="A0A8H3MC14"/>
<evidence type="ECO:0000313" key="5">
    <source>
        <dbReference type="EMBL" id="GET01532.1"/>
    </source>
</evidence>
<feature type="compositionally biased region" description="Polar residues" evidence="3">
    <location>
        <begin position="581"/>
        <end position="600"/>
    </location>
</feature>
<evidence type="ECO:0000256" key="2">
    <source>
        <dbReference type="PROSITE-ProRule" id="PRU00708"/>
    </source>
</evidence>
<dbReference type="PANTHER" id="PTHR47939:SF1">
    <property type="entry name" value="OS04G0684500 PROTEIN"/>
    <property type="match status" value="1"/>
</dbReference>
<dbReference type="InterPro" id="IPR050667">
    <property type="entry name" value="PPR-containing_protein"/>
</dbReference>
<dbReference type="OrthoDB" id="185373at2759"/>
<evidence type="ECO:0000313" key="6">
    <source>
        <dbReference type="Proteomes" id="UP000615446"/>
    </source>
</evidence>
<sequence length="618" mass="71552">MLGRSLNKIFYLSLQNNVITRFSTNKLQMRRSSVRLFTATSKLKTTEIVSSNNIDTSNINLLRTDSIKAEDTKVEKERIFNNSFQEDMVKFSKKKYWRPILELCEEFKKSDRKPDIFIYNTILHAYIPIGSIKHSLKILEDMKLANINPNLTTYHYLLRTCAQTPVSEQDPYLREQIFEMITNDGLQPDLKIYECYIDSLLAGDEYERAFEIFDSLKSKNIYPQVELYTAMIRKAISIYEPGIALNYLKSLEQNIFYAPTSLYNDVLRLCAYEYYADGVLYCWEKLKHRGLNLDEGVCIDIIYFAARHGRPDLVVQVIEYLMDDRKLNLQKLHFIPLTRAYVNAGDIKNAMNSLNIIRQAGFQVNSFDTATTGIYSSIRQNNKTIDEAYYYLEELHNEGKIIDVSALNVIIAACANIGKRKMPRRNVDISRALETYKSAEKLGVKPNAETFSSLLFVCHYAKRKDLADQLWKEMLELKVVPSTLTYSRMIAVICTQDDYEEAFVYLEEMKAKNLLPLRSVYEKIIDKCVQHGDTRAVLALEEAENFEHKFPRSFYQDLRAKGFDPELTKKIIESQKKNFDQQKISSTDNSDETTPINDNSNAMDEFVDIIASKANKIN</sequence>
<dbReference type="PANTHER" id="PTHR47939">
    <property type="entry name" value="MEMBRANE-ASSOCIATED SALT-INDUCIBLE PROTEIN-LIKE"/>
    <property type="match status" value="1"/>
</dbReference>
<dbReference type="InterPro" id="IPR011990">
    <property type="entry name" value="TPR-like_helical_dom_sf"/>
</dbReference>
<feature type="repeat" description="PPR" evidence="2">
    <location>
        <begin position="482"/>
        <end position="516"/>
    </location>
</feature>
<comment type="caution">
    <text evidence="5">The sequence shown here is derived from an EMBL/GenBank/DDBJ whole genome shotgun (WGS) entry which is preliminary data.</text>
</comment>
<dbReference type="Gene3D" id="1.25.40.10">
    <property type="entry name" value="Tetratricopeptide repeat domain"/>
    <property type="match status" value="2"/>
</dbReference>
<name>A0A8H3MC14_9GLOM</name>
<dbReference type="PROSITE" id="PS51375">
    <property type="entry name" value="PPR"/>
    <property type="match status" value="4"/>
</dbReference>
<feature type="repeat" description="PPR" evidence="2">
    <location>
        <begin position="115"/>
        <end position="149"/>
    </location>
</feature>
<dbReference type="InterPro" id="IPR057027">
    <property type="entry name" value="TPR_mt"/>
</dbReference>
<feature type="domain" description="Pentatricopeptide repeat-containing protein-mitochondrial" evidence="4">
    <location>
        <begin position="295"/>
        <end position="438"/>
    </location>
</feature>
<dbReference type="Pfam" id="PF13812">
    <property type="entry name" value="PPR_3"/>
    <property type="match status" value="3"/>
</dbReference>
<feature type="repeat" description="PPR" evidence="2">
    <location>
        <begin position="189"/>
        <end position="223"/>
    </location>
</feature>
<dbReference type="Pfam" id="PF23276">
    <property type="entry name" value="TPR_24"/>
    <property type="match status" value="1"/>
</dbReference>
<accession>A0A8H3MC14</accession>
<proteinExistence type="predicted"/>
<organism evidence="5 6">
    <name type="scientific">Rhizophagus clarus</name>
    <dbReference type="NCBI Taxonomy" id="94130"/>
    <lineage>
        <taxon>Eukaryota</taxon>
        <taxon>Fungi</taxon>
        <taxon>Fungi incertae sedis</taxon>
        <taxon>Mucoromycota</taxon>
        <taxon>Glomeromycotina</taxon>
        <taxon>Glomeromycetes</taxon>
        <taxon>Glomerales</taxon>
        <taxon>Glomeraceae</taxon>
        <taxon>Rhizophagus</taxon>
    </lineage>
</organism>
<evidence type="ECO:0000256" key="3">
    <source>
        <dbReference type="SAM" id="MobiDB-lite"/>
    </source>
</evidence>
<evidence type="ECO:0000259" key="4">
    <source>
        <dbReference type="Pfam" id="PF23276"/>
    </source>
</evidence>
<dbReference type="EMBL" id="BLAL01000300">
    <property type="protein sequence ID" value="GET01532.1"/>
    <property type="molecule type" value="Genomic_DNA"/>
</dbReference>
<dbReference type="Proteomes" id="UP000615446">
    <property type="component" value="Unassembled WGS sequence"/>
</dbReference>
<dbReference type="InterPro" id="IPR002885">
    <property type="entry name" value="PPR_rpt"/>
</dbReference>
<protein>
    <recommendedName>
        <fullName evidence="4">Pentatricopeptide repeat-containing protein-mitochondrial domain-containing protein</fullName>
    </recommendedName>
</protein>
<gene>
    <name evidence="5" type="ORF">RCL2_002793800</name>
</gene>
<feature type="region of interest" description="Disordered" evidence="3">
    <location>
        <begin position="578"/>
        <end position="600"/>
    </location>
</feature>
<feature type="repeat" description="PPR" evidence="2">
    <location>
        <begin position="447"/>
        <end position="481"/>
    </location>
</feature>